<name>A0AAW9EAP8_KLEAE</name>
<dbReference type="PANTHER" id="PTHR43783:SF1">
    <property type="entry name" value="UDP-N-ACETYLGLUCOSAMINE 1-CARBOXYVINYLTRANSFERASE"/>
    <property type="match status" value="1"/>
</dbReference>
<feature type="domain" description="Enolpyruvate transferase" evidence="16">
    <location>
        <begin position="1"/>
        <end position="84"/>
    </location>
</feature>
<keyword evidence="8" id="KW-0131">Cell cycle</keyword>
<comment type="similarity">
    <text evidence="10">Belongs to the EPSP synthase family. MurA subfamily.</text>
</comment>
<dbReference type="Gene3D" id="3.65.10.10">
    <property type="entry name" value="Enolpyruvate transferase domain"/>
    <property type="match status" value="1"/>
</dbReference>
<evidence type="ECO:0000313" key="17">
    <source>
        <dbReference type="EMBL" id="MDX7018822.1"/>
    </source>
</evidence>
<dbReference type="InterPro" id="IPR050068">
    <property type="entry name" value="MurA_subfamily"/>
</dbReference>
<dbReference type="InterPro" id="IPR001986">
    <property type="entry name" value="Enolpyruvate_Tfrase_dom"/>
</dbReference>
<comment type="subcellular location">
    <subcellularLocation>
        <location evidence="1">Cytoplasm</location>
    </subcellularLocation>
</comment>
<feature type="non-terminal residue" evidence="17">
    <location>
        <position position="85"/>
    </location>
</feature>
<gene>
    <name evidence="17" type="ORF">SJ059_30820</name>
</gene>
<evidence type="ECO:0000256" key="12">
    <source>
        <dbReference type="ARBA" id="ARBA00039754"/>
    </source>
</evidence>
<evidence type="ECO:0000256" key="7">
    <source>
        <dbReference type="ARBA" id="ARBA00022984"/>
    </source>
</evidence>
<dbReference type="SUPFAM" id="SSF55205">
    <property type="entry name" value="EPT/RTPC-like"/>
    <property type="match status" value="1"/>
</dbReference>
<keyword evidence="4" id="KW-0132">Cell division</keyword>
<feature type="non-terminal residue" evidence="17">
    <location>
        <position position="1"/>
    </location>
</feature>
<dbReference type="Proteomes" id="UP001279012">
    <property type="component" value="Unassembled WGS sequence"/>
</dbReference>
<protein>
    <recommendedName>
        <fullName evidence="12">UDP-N-acetylglucosamine 1-carboxyvinyltransferase</fullName>
        <ecNumber evidence="11">2.5.1.7</ecNumber>
    </recommendedName>
    <alternativeName>
        <fullName evidence="13">Enoylpyruvate transferase</fullName>
    </alternativeName>
    <alternativeName>
        <fullName evidence="14">UDP-N-acetylglucosamine enolpyruvyl transferase</fullName>
    </alternativeName>
</protein>
<evidence type="ECO:0000256" key="1">
    <source>
        <dbReference type="ARBA" id="ARBA00004496"/>
    </source>
</evidence>
<dbReference type="GO" id="GO:0005737">
    <property type="term" value="C:cytoplasm"/>
    <property type="evidence" value="ECO:0007669"/>
    <property type="project" value="UniProtKB-SubCell"/>
</dbReference>
<keyword evidence="3" id="KW-0963">Cytoplasm</keyword>
<dbReference type="EC" id="2.5.1.7" evidence="11"/>
<dbReference type="Pfam" id="PF00275">
    <property type="entry name" value="EPSP_synthase"/>
    <property type="match status" value="1"/>
</dbReference>
<proteinExistence type="inferred from homology"/>
<dbReference type="InterPro" id="IPR013792">
    <property type="entry name" value="RNA3'P_cycl/enolpyr_Trfase_a/b"/>
</dbReference>
<keyword evidence="7" id="KW-0573">Peptidoglycan synthesis</keyword>
<evidence type="ECO:0000256" key="2">
    <source>
        <dbReference type="ARBA" id="ARBA00004752"/>
    </source>
</evidence>
<evidence type="ECO:0000256" key="6">
    <source>
        <dbReference type="ARBA" id="ARBA00022960"/>
    </source>
</evidence>
<sequence>GLEQLGAEITLDEGYVKARVDGRLKGAHIVMDKVSVGATITIMTAAVLAEGKTIIENAAREPEIEDTANFLNTLGAKISGAGTDS</sequence>
<evidence type="ECO:0000256" key="9">
    <source>
        <dbReference type="ARBA" id="ARBA00023316"/>
    </source>
</evidence>
<dbReference type="GO" id="GO:0008760">
    <property type="term" value="F:UDP-N-acetylglucosamine 1-carboxyvinyltransferase activity"/>
    <property type="evidence" value="ECO:0007669"/>
    <property type="project" value="UniProtKB-EC"/>
</dbReference>
<dbReference type="GO" id="GO:0051301">
    <property type="term" value="P:cell division"/>
    <property type="evidence" value="ECO:0007669"/>
    <property type="project" value="UniProtKB-KW"/>
</dbReference>
<evidence type="ECO:0000256" key="4">
    <source>
        <dbReference type="ARBA" id="ARBA00022618"/>
    </source>
</evidence>
<evidence type="ECO:0000256" key="14">
    <source>
        <dbReference type="ARBA" id="ARBA00042842"/>
    </source>
</evidence>
<evidence type="ECO:0000256" key="5">
    <source>
        <dbReference type="ARBA" id="ARBA00022679"/>
    </source>
</evidence>
<keyword evidence="5" id="KW-0808">Transferase</keyword>
<evidence type="ECO:0000256" key="11">
    <source>
        <dbReference type="ARBA" id="ARBA00039108"/>
    </source>
</evidence>
<keyword evidence="9" id="KW-0961">Cell wall biogenesis/degradation</keyword>
<keyword evidence="6" id="KW-0133">Cell shape</keyword>
<dbReference type="GO" id="GO:0008360">
    <property type="term" value="P:regulation of cell shape"/>
    <property type="evidence" value="ECO:0007669"/>
    <property type="project" value="UniProtKB-KW"/>
</dbReference>
<dbReference type="GO" id="GO:0009252">
    <property type="term" value="P:peptidoglycan biosynthetic process"/>
    <property type="evidence" value="ECO:0007669"/>
    <property type="project" value="UniProtKB-KW"/>
</dbReference>
<dbReference type="PANTHER" id="PTHR43783">
    <property type="entry name" value="UDP-N-ACETYLGLUCOSAMINE 1-CARBOXYVINYLTRANSFERASE"/>
    <property type="match status" value="1"/>
</dbReference>
<evidence type="ECO:0000259" key="16">
    <source>
        <dbReference type="Pfam" id="PF00275"/>
    </source>
</evidence>
<organism evidence="17 18">
    <name type="scientific">Klebsiella aerogenes</name>
    <name type="common">Enterobacter aerogenes</name>
    <dbReference type="NCBI Taxonomy" id="548"/>
    <lineage>
        <taxon>Bacteria</taxon>
        <taxon>Pseudomonadati</taxon>
        <taxon>Pseudomonadota</taxon>
        <taxon>Gammaproteobacteria</taxon>
        <taxon>Enterobacterales</taxon>
        <taxon>Enterobacteriaceae</taxon>
        <taxon>Klebsiella/Raoultella group</taxon>
        <taxon>Klebsiella</taxon>
    </lineage>
</organism>
<evidence type="ECO:0000256" key="8">
    <source>
        <dbReference type="ARBA" id="ARBA00023306"/>
    </source>
</evidence>
<evidence type="ECO:0000313" key="18">
    <source>
        <dbReference type="Proteomes" id="UP001279012"/>
    </source>
</evidence>
<evidence type="ECO:0000256" key="13">
    <source>
        <dbReference type="ARBA" id="ARBA00042443"/>
    </source>
</evidence>
<accession>A0AAW9EAP8</accession>
<dbReference type="InterPro" id="IPR036968">
    <property type="entry name" value="Enolpyruvate_Tfrase_sf"/>
</dbReference>
<dbReference type="GO" id="GO:0071555">
    <property type="term" value="P:cell wall organization"/>
    <property type="evidence" value="ECO:0007669"/>
    <property type="project" value="UniProtKB-KW"/>
</dbReference>
<comment type="pathway">
    <text evidence="2">Cell wall biogenesis; peptidoglycan biosynthesis.</text>
</comment>
<evidence type="ECO:0000256" key="10">
    <source>
        <dbReference type="ARBA" id="ARBA00038367"/>
    </source>
</evidence>
<comment type="catalytic activity">
    <reaction evidence="15">
        <text>phosphoenolpyruvate + UDP-N-acetyl-alpha-D-glucosamine = UDP-N-acetyl-3-O-(1-carboxyvinyl)-alpha-D-glucosamine + phosphate</text>
        <dbReference type="Rhea" id="RHEA:18681"/>
        <dbReference type="ChEBI" id="CHEBI:43474"/>
        <dbReference type="ChEBI" id="CHEBI:57705"/>
        <dbReference type="ChEBI" id="CHEBI:58702"/>
        <dbReference type="ChEBI" id="CHEBI:68483"/>
        <dbReference type="EC" id="2.5.1.7"/>
    </reaction>
</comment>
<evidence type="ECO:0000256" key="15">
    <source>
        <dbReference type="ARBA" id="ARBA00047527"/>
    </source>
</evidence>
<reference evidence="17" key="1">
    <citation type="submission" date="2023-11" db="EMBL/GenBank/DDBJ databases">
        <title>Detection of rare carbapenemases in Enterobacterales - comparison of two colorimetric and two CIM-based carbapenemase assays.</title>
        <authorList>
            <person name="Schaffarczyk L."/>
            <person name="Noster J."/>
            <person name="Stelzer Y."/>
            <person name="Sattler J."/>
            <person name="Gatermann S."/>
            <person name="Hamprecht A."/>
        </authorList>
    </citation>
    <scope>NUCLEOTIDE SEQUENCE</scope>
    <source>
        <strain evidence="17">CIM-Cont-037</strain>
    </source>
</reference>
<dbReference type="AlphaFoldDB" id="A0AAW9EAP8"/>
<comment type="caution">
    <text evidence="17">The sequence shown here is derived from an EMBL/GenBank/DDBJ whole genome shotgun (WGS) entry which is preliminary data.</text>
</comment>
<dbReference type="EMBL" id="JAWZZT010001357">
    <property type="protein sequence ID" value="MDX7018822.1"/>
    <property type="molecule type" value="Genomic_DNA"/>
</dbReference>
<evidence type="ECO:0000256" key="3">
    <source>
        <dbReference type="ARBA" id="ARBA00022490"/>
    </source>
</evidence>